<protein>
    <submittedName>
        <fullName evidence="1">Uncharacterized protein</fullName>
    </submittedName>
</protein>
<proteinExistence type="predicted"/>
<dbReference type="AlphaFoldDB" id="A0A3N4N6Q9"/>
<name>A0A3N4N6Q9_9NEIS</name>
<accession>A0A3N4N6Q9</accession>
<comment type="caution">
    <text evidence="1">The sequence shown here is derived from an EMBL/GenBank/DDBJ whole genome shotgun (WGS) entry which is preliminary data.</text>
</comment>
<dbReference type="Proteomes" id="UP000272412">
    <property type="component" value="Unassembled WGS sequence"/>
</dbReference>
<reference evidence="1 2" key="1">
    <citation type="submission" date="2018-11" db="EMBL/GenBank/DDBJ databases">
        <title>Neisseria weixii sp. nov. isolated from the rectal contents of plateau pika (Ochotona cruzoniae).</title>
        <authorList>
            <person name="Zhang G."/>
        </authorList>
    </citation>
    <scope>NUCLEOTIDE SEQUENCE [LARGE SCALE GENOMIC DNA]</scope>
    <source>
        <strain evidence="1 2">10009</strain>
    </source>
</reference>
<evidence type="ECO:0000313" key="1">
    <source>
        <dbReference type="EMBL" id="RPD90798.1"/>
    </source>
</evidence>
<evidence type="ECO:0000313" key="2">
    <source>
        <dbReference type="Proteomes" id="UP000272412"/>
    </source>
</evidence>
<dbReference type="KEGG" id="nwx:CGZ65_11505"/>
<sequence length="95" mass="10961">MKQPKSDAAKLCRVVDEILWRMWDPLEINDEENCRDEYQSYAYVLTGMLGRGADKHEIAQYLAQLQSEAMGLSGMDKRRTEQTAQEICTAYGQLR</sequence>
<keyword evidence="2" id="KW-1185">Reference proteome</keyword>
<gene>
    <name evidence="1" type="ORF">EGK74_00110</name>
</gene>
<organism evidence="1 2">
    <name type="scientific">Neisseria weixii</name>
    <dbReference type="NCBI Taxonomy" id="1853276"/>
    <lineage>
        <taxon>Bacteria</taxon>
        <taxon>Pseudomonadati</taxon>
        <taxon>Pseudomonadota</taxon>
        <taxon>Betaproteobacteria</taxon>
        <taxon>Neisseriales</taxon>
        <taxon>Neisseriaceae</taxon>
        <taxon>Neisseria</taxon>
    </lineage>
</organism>
<dbReference type="EMBL" id="RPFL01000001">
    <property type="protein sequence ID" value="RPD90798.1"/>
    <property type="molecule type" value="Genomic_DNA"/>
</dbReference>